<name>K0TG73_THAOC</name>
<reference evidence="3 4" key="1">
    <citation type="journal article" date="2012" name="Genome Biol.">
        <title>Genome and low-iron response of an oceanic diatom adapted to chronic iron limitation.</title>
        <authorList>
            <person name="Lommer M."/>
            <person name="Specht M."/>
            <person name="Roy A.S."/>
            <person name="Kraemer L."/>
            <person name="Andreson R."/>
            <person name="Gutowska M.A."/>
            <person name="Wolf J."/>
            <person name="Bergner S.V."/>
            <person name="Schilhabel M.B."/>
            <person name="Klostermeier U.C."/>
            <person name="Beiko R.G."/>
            <person name="Rosenstiel P."/>
            <person name="Hippler M."/>
            <person name="Laroche J."/>
        </authorList>
    </citation>
    <scope>NUCLEOTIDE SEQUENCE [LARGE SCALE GENOMIC DNA]</scope>
    <source>
        <strain evidence="3 4">CCMP1005</strain>
    </source>
</reference>
<feature type="signal peptide" evidence="2">
    <location>
        <begin position="1"/>
        <end position="20"/>
    </location>
</feature>
<organism evidence="3 4">
    <name type="scientific">Thalassiosira oceanica</name>
    <name type="common">Marine diatom</name>
    <dbReference type="NCBI Taxonomy" id="159749"/>
    <lineage>
        <taxon>Eukaryota</taxon>
        <taxon>Sar</taxon>
        <taxon>Stramenopiles</taxon>
        <taxon>Ochrophyta</taxon>
        <taxon>Bacillariophyta</taxon>
        <taxon>Coscinodiscophyceae</taxon>
        <taxon>Thalassiosirophycidae</taxon>
        <taxon>Thalassiosirales</taxon>
        <taxon>Thalassiosiraceae</taxon>
        <taxon>Thalassiosira</taxon>
    </lineage>
</organism>
<evidence type="ECO:0000313" key="3">
    <source>
        <dbReference type="EMBL" id="EJK77683.1"/>
    </source>
</evidence>
<evidence type="ECO:0000256" key="1">
    <source>
        <dbReference type="SAM" id="MobiDB-lite"/>
    </source>
</evidence>
<keyword evidence="2" id="KW-0732">Signal</keyword>
<feature type="chain" id="PRO_5003841791" evidence="2">
    <location>
        <begin position="21"/>
        <end position="225"/>
    </location>
</feature>
<dbReference type="Proteomes" id="UP000266841">
    <property type="component" value="Unassembled WGS sequence"/>
</dbReference>
<gene>
    <name evidence="3" type="ORF">THAOC_00469</name>
</gene>
<proteinExistence type="predicted"/>
<dbReference type="AlphaFoldDB" id="K0TG73"/>
<comment type="caution">
    <text evidence="3">The sequence shown here is derived from an EMBL/GenBank/DDBJ whole genome shotgun (WGS) entry which is preliminary data.</text>
</comment>
<protein>
    <submittedName>
        <fullName evidence="3">Uncharacterized protein</fullName>
    </submittedName>
</protein>
<evidence type="ECO:0000256" key="2">
    <source>
        <dbReference type="SAM" id="SignalP"/>
    </source>
</evidence>
<dbReference type="EMBL" id="AGNL01000549">
    <property type="protein sequence ID" value="EJK77683.1"/>
    <property type="molecule type" value="Genomic_DNA"/>
</dbReference>
<accession>K0TG73</accession>
<sequence length="225" mass="23842">MTMTTLSALLAALAASSASAFTNVKSAGPKTVHEPSSLRNALRDLSGMPSEGEMMGQYADFSRSPRGSDAGYSRQRHGYDHSSRGFDPFSAYGGGYAMSQRSGGPGGEYFPDMMPLDRMNGGMNGPRERAVQRPVRPPRRPHGGPGPGRDHMGQMPPQYPGQMQQMGGGYGGQFGPGGGEMMYDQYGPPELMGMYGGEGYGPMMDGGFMDGDGGDMQQDMGRLGP</sequence>
<feature type="region of interest" description="Disordered" evidence="1">
    <location>
        <begin position="42"/>
        <end position="84"/>
    </location>
</feature>
<feature type="region of interest" description="Disordered" evidence="1">
    <location>
        <begin position="127"/>
        <end position="156"/>
    </location>
</feature>
<keyword evidence="4" id="KW-1185">Reference proteome</keyword>
<evidence type="ECO:0000313" key="4">
    <source>
        <dbReference type="Proteomes" id="UP000266841"/>
    </source>
</evidence>